<feature type="signal peptide" evidence="1">
    <location>
        <begin position="1"/>
        <end position="21"/>
    </location>
</feature>
<evidence type="ECO:0000313" key="3">
    <source>
        <dbReference type="Proteomes" id="UP000006048"/>
    </source>
</evidence>
<feature type="chain" id="PRO_5003685735" description="Outer membrane protein beta-barrel domain-containing protein" evidence="1">
    <location>
        <begin position="22"/>
        <end position="318"/>
    </location>
</feature>
<reference evidence="2 3" key="1">
    <citation type="submission" date="2012-06" db="EMBL/GenBank/DDBJ databases">
        <title>The complete chromosome of genome of Turneriella parva DSM 21527.</title>
        <authorList>
            <consortium name="US DOE Joint Genome Institute (JGI-PGF)"/>
            <person name="Lucas S."/>
            <person name="Han J."/>
            <person name="Lapidus A."/>
            <person name="Bruce D."/>
            <person name="Goodwin L."/>
            <person name="Pitluck S."/>
            <person name="Peters L."/>
            <person name="Kyrpides N."/>
            <person name="Mavromatis K."/>
            <person name="Ivanova N."/>
            <person name="Mikhailova N."/>
            <person name="Chertkov O."/>
            <person name="Detter J.C."/>
            <person name="Tapia R."/>
            <person name="Han C."/>
            <person name="Land M."/>
            <person name="Hauser L."/>
            <person name="Markowitz V."/>
            <person name="Cheng J.-F."/>
            <person name="Hugenholtz P."/>
            <person name="Woyke T."/>
            <person name="Wu D."/>
            <person name="Gronow S."/>
            <person name="Wellnitz S."/>
            <person name="Brambilla E."/>
            <person name="Klenk H.-P."/>
            <person name="Eisen J.A."/>
        </authorList>
    </citation>
    <scope>NUCLEOTIDE SEQUENCE [LARGE SCALE GENOMIC DNA]</scope>
    <source>
        <strain evidence="3">ATCC BAA-1111 / DSM 21527 / NCTC 11395 / H</strain>
    </source>
</reference>
<gene>
    <name evidence="2" type="ordered locus">Turpa_0367</name>
</gene>
<evidence type="ECO:0000256" key="1">
    <source>
        <dbReference type="SAM" id="SignalP"/>
    </source>
</evidence>
<dbReference type="AlphaFoldDB" id="I4B166"/>
<name>I4B166_TURPD</name>
<evidence type="ECO:0008006" key="4">
    <source>
        <dbReference type="Google" id="ProtNLM"/>
    </source>
</evidence>
<dbReference type="EMBL" id="CP002959">
    <property type="protein sequence ID" value="AFM11023.1"/>
    <property type="molecule type" value="Genomic_DNA"/>
</dbReference>
<accession>I4B166</accession>
<organism evidence="2 3">
    <name type="scientific">Turneriella parva (strain ATCC BAA-1111 / DSM 21527 / NCTC 11395 / H)</name>
    <name type="common">Leptospira parva</name>
    <dbReference type="NCBI Taxonomy" id="869212"/>
    <lineage>
        <taxon>Bacteria</taxon>
        <taxon>Pseudomonadati</taxon>
        <taxon>Spirochaetota</taxon>
        <taxon>Spirochaetia</taxon>
        <taxon>Leptospirales</taxon>
        <taxon>Leptospiraceae</taxon>
        <taxon>Turneriella</taxon>
    </lineage>
</organism>
<dbReference type="STRING" id="869212.Turpa_0367"/>
<proteinExistence type="predicted"/>
<dbReference type="HOGENOM" id="CLU_874192_0_0_12"/>
<dbReference type="Proteomes" id="UP000006048">
    <property type="component" value="Chromosome"/>
</dbReference>
<dbReference type="KEGG" id="tpx:Turpa_0367"/>
<keyword evidence="1" id="KW-0732">Signal</keyword>
<evidence type="ECO:0000313" key="2">
    <source>
        <dbReference type="EMBL" id="AFM11023.1"/>
    </source>
</evidence>
<protein>
    <recommendedName>
        <fullName evidence="4">Outer membrane protein beta-barrel domain-containing protein</fullName>
    </recommendedName>
</protein>
<keyword evidence="3" id="KW-1185">Reference proteome</keyword>
<sequence length="318" mass="33901">MRRRRLICFSLLALICAAPVAAETRLSLGYGMQLNSMLNSTLNDNLQKQVLNSGAAPIVGQSAGTDYRSTWKGETGETLSAYHLISLPELRISSDFNAGQAKVAFFGALSGIVPQTSAYYAGSYQLSEATTCSGVQYATCPLAAVNFVSASGKATYDSEIRTNLRFYAITVGMSYTKILGPAIGGEFALAGELGIMTQVYAARTEFSVNRCTTGGSVPCAQIADVRAVQGELTTESVYAFGPVLGTTLRYQRPDTRVYFELGASAVFLLMRLQNSGYTNFVGATSVAFTQSSQALGVQSEQDTFSILPSVTVRCGIKL</sequence>
<dbReference type="RefSeq" id="WP_014801543.1">
    <property type="nucleotide sequence ID" value="NC_018020.1"/>
</dbReference>